<dbReference type="Proteomes" id="UP000249065">
    <property type="component" value="Unassembled WGS sequence"/>
</dbReference>
<name>A0A327MFQ4_9PROT</name>
<evidence type="ECO:0000313" key="1">
    <source>
        <dbReference type="EMBL" id="RAI60893.1"/>
    </source>
</evidence>
<dbReference type="RefSeq" id="WP_111468005.1">
    <property type="nucleotide sequence ID" value="NZ_QLIX01000001.1"/>
</dbReference>
<dbReference type="Pfam" id="PF12385">
    <property type="entry name" value="Peptidase_C70"/>
    <property type="match status" value="1"/>
</dbReference>
<dbReference type="InterPro" id="IPR049511">
    <property type="entry name" value="PGH-like_rpt"/>
</dbReference>
<dbReference type="AlphaFoldDB" id="A0A327MFQ4"/>
<protein>
    <recommendedName>
        <fullName evidence="3">Peptidase C39-like domain-containing protein</fullName>
    </recommendedName>
</protein>
<comment type="caution">
    <text evidence="1">The sequence shown here is derived from an EMBL/GenBank/DDBJ whole genome shotgun (WGS) entry which is preliminary data.</text>
</comment>
<dbReference type="OrthoDB" id="6445402at2"/>
<reference evidence="2" key="1">
    <citation type="submission" date="2018-06" db="EMBL/GenBank/DDBJ databases">
        <authorList>
            <person name="Khan S.A."/>
        </authorList>
    </citation>
    <scope>NUCLEOTIDE SEQUENCE [LARGE SCALE GENOMIC DNA]</scope>
    <source>
        <strain evidence="2">DB-1506</strain>
    </source>
</reference>
<accession>A0A327MFQ4</accession>
<gene>
    <name evidence="1" type="ORF">DOO78_01825</name>
</gene>
<sequence length="420" mass="45988">MPTRDLYVAVWQRSGGAAWAARHGLTSEAYQTTFDQMTQQGFRPKLVSGYSLNGRDFYAALWEKTSGPAWAARHGLTSQAYQATFDQMTQQGFRPTCVSGYELGGRDHYAAIWENSPGPAWAARHGLNSDGHQALFSQQLSPQGYRPVWIDCYAVGGQDRYASIWVKAAGPAWVARHRLKEAEFDAVSTDLAGQGYHLRCARACTVGGQDLYAALWEKLPDAVPVAHHAMTSEAYQLLFEQLPAQGYRPAFLAGYAGEQPDSAVLRFTMQRQQQSNWCWAATSTSIALFYDPNSGWTQCAVANGQLGRNDCCGTGASTVCNVYGFLDDALQRTGHFVSIEGGSVSANTIMEQMLQRRPLGIRVAWSGGGAHFITATGRQGEDLVFVSDCGSGSTSIVPYETLRTRYSGSGSWTHTYYTKP</sequence>
<evidence type="ECO:0008006" key="3">
    <source>
        <dbReference type="Google" id="ProtNLM"/>
    </source>
</evidence>
<proteinExistence type="predicted"/>
<evidence type="ECO:0000313" key="2">
    <source>
        <dbReference type="Proteomes" id="UP000249065"/>
    </source>
</evidence>
<dbReference type="Pfam" id="PF17660">
    <property type="entry name" value="BTRD1"/>
    <property type="match status" value="5"/>
</dbReference>
<dbReference type="EMBL" id="QLIX01000001">
    <property type="protein sequence ID" value="RAI60893.1"/>
    <property type="molecule type" value="Genomic_DNA"/>
</dbReference>
<keyword evidence="2" id="KW-1185">Reference proteome</keyword>
<organism evidence="1 2">
    <name type="scientific">Roseicella frigidaeris</name>
    <dbReference type="NCBI Taxonomy" id="2230885"/>
    <lineage>
        <taxon>Bacteria</taxon>
        <taxon>Pseudomonadati</taxon>
        <taxon>Pseudomonadota</taxon>
        <taxon>Alphaproteobacteria</taxon>
        <taxon>Acetobacterales</taxon>
        <taxon>Roseomonadaceae</taxon>
        <taxon>Roseicella</taxon>
    </lineage>
</organism>
<dbReference type="InterPro" id="IPR022118">
    <property type="entry name" value="Peptidase_C70_AvrRpt2"/>
</dbReference>